<evidence type="ECO:0000313" key="6">
    <source>
        <dbReference type="Proteomes" id="UP000643405"/>
    </source>
</evidence>
<dbReference type="PROSITE" id="PS50949">
    <property type="entry name" value="HTH_GNTR"/>
    <property type="match status" value="1"/>
</dbReference>
<dbReference type="GO" id="GO:0003677">
    <property type="term" value="F:DNA binding"/>
    <property type="evidence" value="ECO:0007669"/>
    <property type="project" value="UniProtKB-KW"/>
</dbReference>
<sequence length="242" mass="27429">MSSVDLNRSSVSRYIQLATLFRQRIDSGHWKIGSQIPTVEELSAEYGVARATIRQSLDQLERDGLIERFRAKGTFVRSRSQPELWCTVGTDWSGLLQPTADAQIEVLKDEPNIEVGEVPYLIGTLAPCYRRLQRRHWRDKTAFLLTEVYIDERLREFVTDEDVRTKTALRLVHDIPGVQVADAQQTLVIGTADVETAAALNMPLNAPVAHVYRRVVDTDGFAILIAKGIYQGHLVRFDIKLR</sequence>
<dbReference type="InterPro" id="IPR036390">
    <property type="entry name" value="WH_DNA-bd_sf"/>
</dbReference>
<dbReference type="Pfam" id="PF00392">
    <property type="entry name" value="GntR"/>
    <property type="match status" value="1"/>
</dbReference>
<gene>
    <name evidence="5" type="ORF">ICI42_13140</name>
</gene>
<dbReference type="InterPro" id="IPR000524">
    <property type="entry name" value="Tscrpt_reg_HTH_GntR"/>
</dbReference>
<dbReference type="Pfam" id="PF07702">
    <property type="entry name" value="UTRA"/>
    <property type="match status" value="1"/>
</dbReference>
<dbReference type="AlphaFoldDB" id="A0A8J6PJU9"/>
<reference evidence="5" key="1">
    <citation type="submission" date="2020-09" db="EMBL/GenBank/DDBJ databases">
        <title>Genome seq and assembly of Tianweitania sp.</title>
        <authorList>
            <person name="Chhetri G."/>
        </authorList>
    </citation>
    <scope>NUCLEOTIDE SEQUENCE</scope>
    <source>
        <strain evidence="5">Rool2</strain>
    </source>
</reference>
<dbReference type="PANTHER" id="PTHR44846">
    <property type="entry name" value="MANNOSYL-D-GLYCERATE TRANSPORT/METABOLISM SYSTEM REPRESSOR MNGR-RELATED"/>
    <property type="match status" value="1"/>
</dbReference>
<evidence type="ECO:0000259" key="4">
    <source>
        <dbReference type="PROSITE" id="PS50949"/>
    </source>
</evidence>
<evidence type="ECO:0000313" key="5">
    <source>
        <dbReference type="EMBL" id="MBD0415608.1"/>
    </source>
</evidence>
<dbReference type="SMART" id="SM00866">
    <property type="entry name" value="UTRA"/>
    <property type="match status" value="1"/>
</dbReference>
<name>A0A8J6PJU9_9HYPH</name>
<evidence type="ECO:0000256" key="3">
    <source>
        <dbReference type="ARBA" id="ARBA00023163"/>
    </source>
</evidence>
<dbReference type="CDD" id="cd07377">
    <property type="entry name" value="WHTH_GntR"/>
    <property type="match status" value="1"/>
</dbReference>
<feature type="domain" description="HTH gntR-type" evidence="4">
    <location>
        <begin position="11"/>
        <end position="79"/>
    </location>
</feature>
<dbReference type="Gene3D" id="1.10.10.10">
    <property type="entry name" value="Winged helix-like DNA-binding domain superfamily/Winged helix DNA-binding domain"/>
    <property type="match status" value="1"/>
</dbReference>
<dbReference type="EMBL" id="JACVVX010000003">
    <property type="protein sequence ID" value="MBD0415608.1"/>
    <property type="molecule type" value="Genomic_DNA"/>
</dbReference>
<dbReference type="GO" id="GO:0003700">
    <property type="term" value="F:DNA-binding transcription factor activity"/>
    <property type="evidence" value="ECO:0007669"/>
    <property type="project" value="InterPro"/>
</dbReference>
<dbReference type="PRINTS" id="PR00035">
    <property type="entry name" value="HTHGNTR"/>
</dbReference>
<dbReference type="InterPro" id="IPR036388">
    <property type="entry name" value="WH-like_DNA-bd_sf"/>
</dbReference>
<protein>
    <submittedName>
        <fullName evidence="5">GntR family transcriptional regulator</fullName>
    </submittedName>
</protein>
<accession>A0A8J6PJU9</accession>
<comment type="caution">
    <text evidence="5">The sequence shown here is derived from an EMBL/GenBank/DDBJ whole genome shotgun (WGS) entry which is preliminary data.</text>
</comment>
<evidence type="ECO:0000256" key="1">
    <source>
        <dbReference type="ARBA" id="ARBA00023015"/>
    </source>
</evidence>
<keyword evidence="3" id="KW-0804">Transcription</keyword>
<dbReference type="InterPro" id="IPR028978">
    <property type="entry name" value="Chorismate_lyase_/UTRA_dom_sf"/>
</dbReference>
<dbReference type="SMART" id="SM00345">
    <property type="entry name" value="HTH_GNTR"/>
    <property type="match status" value="1"/>
</dbReference>
<dbReference type="SUPFAM" id="SSF64288">
    <property type="entry name" value="Chorismate lyase-like"/>
    <property type="match status" value="1"/>
</dbReference>
<dbReference type="Gene3D" id="3.40.1410.10">
    <property type="entry name" value="Chorismate lyase-like"/>
    <property type="match status" value="1"/>
</dbReference>
<dbReference type="InterPro" id="IPR050679">
    <property type="entry name" value="Bact_HTH_transcr_reg"/>
</dbReference>
<dbReference type="PANTHER" id="PTHR44846:SF1">
    <property type="entry name" value="MANNOSYL-D-GLYCERATE TRANSPORT_METABOLISM SYSTEM REPRESSOR MNGR-RELATED"/>
    <property type="match status" value="1"/>
</dbReference>
<keyword evidence="2" id="KW-0238">DNA-binding</keyword>
<evidence type="ECO:0000256" key="2">
    <source>
        <dbReference type="ARBA" id="ARBA00023125"/>
    </source>
</evidence>
<dbReference type="InterPro" id="IPR011663">
    <property type="entry name" value="UTRA"/>
</dbReference>
<dbReference type="RefSeq" id="WP_188165009.1">
    <property type="nucleotide sequence ID" value="NZ_JACVVX010000003.1"/>
</dbReference>
<organism evidence="5 6">
    <name type="scientific">Oryzicola mucosus</name>
    <dbReference type="NCBI Taxonomy" id="2767425"/>
    <lineage>
        <taxon>Bacteria</taxon>
        <taxon>Pseudomonadati</taxon>
        <taxon>Pseudomonadota</taxon>
        <taxon>Alphaproteobacteria</taxon>
        <taxon>Hyphomicrobiales</taxon>
        <taxon>Phyllobacteriaceae</taxon>
        <taxon>Oryzicola</taxon>
    </lineage>
</organism>
<keyword evidence="1" id="KW-0805">Transcription regulation</keyword>
<dbReference type="SUPFAM" id="SSF46785">
    <property type="entry name" value="Winged helix' DNA-binding domain"/>
    <property type="match status" value="1"/>
</dbReference>
<keyword evidence="6" id="KW-1185">Reference proteome</keyword>
<dbReference type="Proteomes" id="UP000643405">
    <property type="component" value="Unassembled WGS sequence"/>
</dbReference>
<proteinExistence type="predicted"/>
<dbReference type="GO" id="GO:0045892">
    <property type="term" value="P:negative regulation of DNA-templated transcription"/>
    <property type="evidence" value="ECO:0007669"/>
    <property type="project" value="TreeGrafter"/>
</dbReference>